<feature type="compositionally biased region" description="Basic residues" evidence="1">
    <location>
        <begin position="134"/>
        <end position="143"/>
    </location>
</feature>
<feature type="region of interest" description="Disordered" evidence="1">
    <location>
        <begin position="80"/>
        <end position="152"/>
    </location>
</feature>
<dbReference type="AlphaFoldDB" id="C1N0Y9"/>
<feature type="compositionally biased region" description="Basic and acidic residues" evidence="1">
    <location>
        <begin position="117"/>
        <end position="133"/>
    </location>
</feature>
<reference evidence="2 3" key="1">
    <citation type="journal article" date="2009" name="Science">
        <title>Green evolution and dynamic adaptations revealed by genomes of the marine picoeukaryotes Micromonas.</title>
        <authorList>
            <person name="Worden A.Z."/>
            <person name="Lee J.H."/>
            <person name="Mock T."/>
            <person name="Rouze P."/>
            <person name="Simmons M.P."/>
            <person name="Aerts A.L."/>
            <person name="Allen A.E."/>
            <person name="Cuvelier M.L."/>
            <person name="Derelle E."/>
            <person name="Everett M.V."/>
            <person name="Foulon E."/>
            <person name="Grimwood J."/>
            <person name="Gundlach H."/>
            <person name="Henrissat B."/>
            <person name="Napoli C."/>
            <person name="McDonald S.M."/>
            <person name="Parker M.S."/>
            <person name="Rombauts S."/>
            <person name="Salamov A."/>
            <person name="Von Dassow P."/>
            <person name="Badger J.H."/>
            <person name="Coutinho P.M."/>
            <person name="Demir E."/>
            <person name="Dubchak I."/>
            <person name="Gentemann C."/>
            <person name="Eikrem W."/>
            <person name="Gready J.E."/>
            <person name="John U."/>
            <person name="Lanier W."/>
            <person name="Lindquist E.A."/>
            <person name="Lucas S."/>
            <person name="Mayer K.F."/>
            <person name="Moreau H."/>
            <person name="Not F."/>
            <person name="Otillar R."/>
            <person name="Panaud O."/>
            <person name="Pangilinan J."/>
            <person name="Paulsen I."/>
            <person name="Piegu B."/>
            <person name="Poliakov A."/>
            <person name="Robbens S."/>
            <person name="Schmutz J."/>
            <person name="Toulza E."/>
            <person name="Wyss T."/>
            <person name="Zelensky A."/>
            <person name="Zhou K."/>
            <person name="Armbrust E.V."/>
            <person name="Bhattacharya D."/>
            <person name="Goodenough U.W."/>
            <person name="Van de Peer Y."/>
            <person name="Grigoriev I.V."/>
        </authorList>
    </citation>
    <scope>NUCLEOTIDE SEQUENCE [LARGE SCALE GENOMIC DNA]</scope>
    <source>
        <strain evidence="2 3">CCMP1545</strain>
    </source>
</reference>
<dbReference type="RefSeq" id="XP_003061479.1">
    <property type="nucleotide sequence ID" value="XM_003061433.1"/>
</dbReference>
<feature type="compositionally biased region" description="Basic residues" evidence="1">
    <location>
        <begin position="100"/>
        <end position="116"/>
    </location>
</feature>
<evidence type="ECO:0000313" key="3">
    <source>
        <dbReference type="Proteomes" id="UP000001876"/>
    </source>
</evidence>
<name>C1N0Y9_MICPC</name>
<organism evidence="3">
    <name type="scientific">Micromonas pusilla (strain CCMP1545)</name>
    <name type="common">Picoplanktonic green alga</name>
    <dbReference type="NCBI Taxonomy" id="564608"/>
    <lineage>
        <taxon>Eukaryota</taxon>
        <taxon>Viridiplantae</taxon>
        <taxon>Chlorophyta</taxon>
        <taxon>Mamiellophyceae</taxon>
        <taxon>Mamiellales</taxon>
        <taxon>Mamiellaceae</taxon>
        <taxon>Micromonas</taxon>
    </lineage>
</organism>
<keyword evidence="3" id="KW-1185">Reference proteome</keyword>
<evidence type="ECO:0000256" key="1">
    <source>
        <dbReference type="SAM" id="MobiDB-lite"/>
    </source>
</evidence>
<gene>
    <name evidence="2" type="ORF">MICPUCDRAFT_51198</name>
</gene>
<dbReference type="GeneID" id="9686919"/>
<proteinExistence type="predicted"/>
<dbReference type="Proteomes" id="UP000001876">
    <property type="component" value="Unassembled WGS sequence"/>
</dbReference>
<protein>
    <submittedName>
        <fullName evidence="2">Predicted protein</fullName>
    </submittedName>
</protein>
<dbReference type="EMBL" id="GG663744">
    <property type="protein sequence ID" value="EEH54109.1"/>
    <property type="molecule type" value="Genomic_DNA"/>
</dbReference>
<accession>C1N0Y9</accession>
<dbReference type="KEGG" id="mpp:MICPUCDRAFT_51198"/>
<sequence>MASAFERPSPDVLASRSQRFKAEAKIVRSLPAPKKVMAWTGGKVTSNKGEALAKFLARKAELGERVDPKLLKNAVRATAEAAQVAVDPEAPPSPTDADARRKKKAARSAAKAAKKMLKVEKKALKRASKELSKAAKKNLKRSQKRAEKKNAL</sequence>
<evidence type="ECO:0000313" key="2">
    <source>
        <dbReference type="EMBL" id="EEH54109.1"/>
    </source>
</evidence>
<dbReference type="OrthoDB" id="205787at2759"/>